<dbReference type="STRING" id="37658.SAMN05661086_01589"/>
<organism evidence="1 2">
    <name type="scientific">Anaeromicropila populeti</name>
    <dbReference type="NCBI Taxonomy" id="37658"/>
    <lineage>
        <taxon>Bacteria</taxon>
        <taxon>Bacillati</taxon>
        <taxon>Bacillota</taxon>
        <taxon>Clostridia</taxon>
        <taxon>Lachnospirales</taxon>
        <taxon>Lachnospiraceae</taxon>
        <taxon>Anaeromicropila</taxon>
    </lineage>
</organism>
<proteinExistence type="predicted"/>
<gene>
    <name evidence="1" type="ORF">SAMN05661086_01589</name>
</gene>
<evidence type="ECO:0000313" key="2">
    <source>
        <dbReference type="Proteomes" id="UP000199659"/>
    </source>
</evidence>
<dbReference type="Proteomes" id="UP000199659">
    <property type="component" value="Unassembled WGS sequence"/>
</dbReference>
<reference evidence="1 2" key="1">
    <citation type="submission" date="2016-10" db="EMBL/GenBank/DDBJ databases">
        <authorList>
            <person name="de Groot N.N."/>
        </authorList>
    </citation>
    <scope>NUCLEOTIDE SEQUENCE [LARGE SCALE GENOMIC DNA]</scope>
    <source>
        <strain evidence="1 2">743A</strain>
    </source>
</reference>
<accession>A0A1I6JDG0</accession>
<dbReference type="RefSeq" id="WP_092560152.1">
    <property type="nucleotide sequence ID" value="NZ_FOYZ01000005.1"/>
</dbReference>
<protein>
    <submittedName>
        <fullName evidence="1">Uncharacterized protein</fullName>
    </submittedName>
</protein>
<evidence type="ECO:0000313" key="1">
    <source>
        <dbReference type="EMBL" id="SFR77006.1"/>
    </source>
</evidence>
<dbReference type="EMBL" id="FOYZ01000005">
    <property type="protein sequence ID" value="SFR77006.1"/>
    <property type="molecule type" value="Genomic_DNA"/>
</dbReference>
<name>A0A1I6JDG0_9FIRM</name>
<sequence>MKLSNMGIIFVVIILPFFVLDDIRTRDLTAISTKQTEYNLAIDNAIEAALFECIESDDGKNAAFNKREVVERFFSCLYCNFGIMENAAAKRYCNLYVPVICLVEENGCYFRYYKLKQNENGDKVYEAEFSDKILFESTIEHFIVYFTLTDYLYVKDCTTKEYIEGKYLDLQKEMPTLLKWNQDEFEELRKGVIIQTLVENITFFINQHNKIAKQFHIHYEFHLPVIEKEDWYRTVNSIGMLVLFQGYPYGAGDIGKYNRMAFGGARLKKEP</sequence>
<keyword evidence="2" id="KW-1185">Reference proteome</keyword>
<dbReference type="AlphaFoldDB" id="A0A1I6JDG0"/>
<dbReference type="OrthoDB" id="1985886at2"/>